<keyword evidence="2" id="KW-1185">Reference proteome</keyword>
<dbReference type="Proteomes" id="UP001056120">
    <property type="component" value="Linkage Group LG01"/>
</dbReference>
<accession>A0ACB9K6B7</accession>
<reference evidence="1 2" key="2">
    <citation type="journal article" date="2022" name="Mol. Ecol. Resour.">
        <title>The genomes of chicory, endive, great burdock and yacon provide insights into Asteraceae paleo-polyploidization history and plant inulin production.</title>
        <authorList>
            <person name="Fan W."/>
            <person name="Wang S."/>
            <person name="Wang H."/>
            <person name="Wang A."/>
            <person name="Jiang F."/>
            <person name="Liu H."/>
            <person name="Zhao H."/>
            <person name="Xu D."/>
            <person name="Zhang Y."/>
        </authorList>
    </citation>
    <scope>NUCLEOTIDE SEQUENCE [LARGE SCALE GENOMIC DNA]</scope>
    <source>
        <strain evidence="2">cv. Yunnan</strain>
        <tissue evidence="1">Leaves</tissue>
    </source>
</reference>
<dbReference type="EMBL" id="CM042018">
    <property type="protein sequence ID" value="KAI3827819.1"/>
    <property type="molecule type" value="Genomic_DNA"/>
</dbReference>
<reference evidence="2" key="1">
    <citation type="journal article" date="2022" name="Mol. Ecol. Resour.">
        <title>The genomes of chicory, endive, great burdock and yacon provide insights into Asteraceae palaeo-polyploidization history and plant inulin production.</title>
        <authorList>
            <person name="Fan W."/>
            <person name="Wang S."/>
            <person name="Wang H."/>
            <person name="Wang A."/>
            <person name="Jiang F."/>
            <person name="Liu H."/>
            <person name="Zhao H."/>
            <person name="Xu D."/>
            <person name="Zhang Y."/>
        </authorList>
    </citation>
    <scope>NUCLEOTIDE SEQUENCE [LARGE SCALE GENOMIC DNA]</scope>
    <source>
        <strain evidence="2">cv. Yunnan</strain>
    </source>
</reference>
<evidence type="ECO:0000313" key="1">
    <source>
        <dbReference type="EMBL" id="KAI3827819.1"/>
    </source>
</evidence>
<proteinExistence type="predicted"/>
<name>A0ACB9K6B7_9ASTR</name>
<gene>
    <name evidence="1" type="ORF">L1987_01905</name>
</gene>
<comment type="caution">
    <text evidence="1">The sequence shown here is derived from an EMBL/GenBank/DDBJ whole genome shotgun (WGS) entry which is preliminary data.</text>
</comment>
<evidence type="ECO:0000313" key="2">
    <source>
        <dbReference type="Proteomes" id="UP001056120"/>
    </source>
</evidence>
<protein>
    <submittedName>
        <fullName evidence="1">Uncharacterized protein</fullName>
    </submittedName>
</protein>
<organism evidence="1 2">
    <name type="scientific">Smallanthus sonchifolius</name>
    <dbReference type="NCBI Taxonomy" id="185202"/>
    <lineage>
        <taxon>Eukaryota</taxon>
        <taxon>Viridiplantae</taxon>
        <taxon>Streptophyta</taxon>
        <taxon>Embryophyta</taxon>
        <taxon>Tracheophyta</taxon>
        <taxon>Spermatophyta</taxon>
        <taxon>Magnoliopsida</taxon>
        <taxon>eudicotyledons</taxon>
        <taxon>Gunneridae</taxon>
        <taxon>Pentapetalae</taxon>
        <taxon>asterids</taxon>
        <taxon>campanulids</taxon>
        <taxon>Asterales</taxon>
        <taxon>Asteraceae</taxon>
        <taxon>Asteroideae</taxon>
        <taxon>Heliantheae alliance</taxon>
        <taxon>Millerieae</taxon>
        <taxon>Smallanthus</taxon>
    </lineage>
</organism>
<sequence length="136" mass="14815">MGSSPTTLEAAIRLSAYLTNDLVKSGVLFRKGDKRVKEEAAKKPEYRQKKQKTSKGFVMVTPAVPVAQVAPTPAPGRKPYSKPHPLCAKCQYHHPTTVQCRSCTECGRLGHFSNSYRVAKKDATTQTATPAIINGT</sequence>